<keyword evidence="1" id="KW-0812">Transmembrane</keyword>
<dbReference type="EMBL" id="LAZR01003564">
    <property type="protein sequence ID" value="KKN17016.1"/>
    <property type="molecule type" value="Genomic_DNA"/>
</dbReference>
<comment type="caution">
    <text evidence="2">The sequence shown here is derived from an EMBL/GenBank/DDBJ whole genome shotgun (WGS) entry which is preliminary data.</text>
</comment>
<accession>A0A0F9QV25</accession>
<keyword evidence="1" id="KW-0472">Membrane</keyword>
<gene>
    <name evidence="2" type="ORF">LCGC14_0970240</name>
</gene>
<reference evidence="2" key="1">
    <citation type="journal article" date="2015" name="Nature">
        <title>Complex archaea that bridge the gap between prokaryotes and eukaryotes.</title>
        <authorList>
            <person name="Spang A."/>
            <person name="Saw J.H."/>
            <person name="Jorgensen S.L."/>
            <person name="Zaremba-Niedzwiedzka K."/>
            <person name="Martijn J."/>
            <person name="Lind A.E."/>
            <person name="van Eijk R."/>
            <person name="Schleper C."/>
            <person name="Guy L."/>
            <person name="Ettema T.J."/>
        </authorList>
    </citation>
    <scope>NUCLEOTIDE SEQUENCE</scope>
</reference>
<dbReference type="AlphaFoldDB" id="A0A0F9QV25"/>
<evidence type="ECO:0000313" key="2">
    <source>
        <dbReference type="EMBL" id="KKN17016.1"/>
    </source>
</evidence>
<sequence>MTLYCGNYEMLEILITLYGLIGLLGGFIFGYYFGRKTGDSNNG</sequence>
<evidence type="ECO:0000256" key="1">
    <source>
        <dbReference type="SAM" id="Phobius"/>
    </source>
</evidence>
<name>A0A0F9QV25_9ZZZZ</name>
<proteinExistence type="predicted"/>
<protein>
    <submittedName>
        <fullName evidence="2">Uncharacterized protein</fullName>
    </submittedName>
</protein>
<feature type="transmembrane region" description="Helical" evidence="1">
    <location>
        <begin position="13"/>
        <end position="33"/>
    </location>
</feature>
<organism evidence="2">
    <name type="scientific">marine sediment metagenome</name>
    <dbReference type="NCBI Taxonomy" id="412755"/>
    <lineage>
        <taxon>unclassified sequences</taxon>
        <taxon>metagenomes</taxon>
        <taxon>ecological metagenomes</taxon>
    </lineage>
</organism>
<keyword evidence="1" id="KW-1133">Transmembrane helix</keyword>